<dbReference type="STRING" id="1365484.W6PZ92"/>
<feature type="compositionally biased region" description="Polar residues" evidence="3">
    <location>
        <begin position="44"/>
        <end position="54"/>
    </location>
</feature>
<evidence type="ECO:0000313" key="6">
    <source>
        <dbReference type="EMBL" id="CDM29340.1"/>
    </source>
</evidence>
<dbReference type="InterPro" id="IPR031359">
    <property type="entry name" value="NACHT_N"/>
</dbReference>
<gene>
    <name evidence="6" type="ORF">PROQFM164_S01g003152</name>
</gene>
<dbReference type="Pfam" id="PF12796">
    <property type="entry name" value="Ank_2"/>
    <property type="match status" value="3"/>
</dbReference>
<feature type="repeat" description="ANK" evidence="2">
    <location>
        <begin position="1008"/>
        <end position="1037"/>
    </location>
</feature>
<evidence type="ECO:0000256" key="3">
    <source>
        <dbReference type="SAM" id="MobiDB-lite"/>
    </source>
</evidence>
<feature type="repeat" description="ANK" evidence="2">
    <location>
        <begin position="1142"/>
        <end position="1168"/>
    </location>
</feature>
<dbReference type="Proteomes" id="UP000030686">
    <property type="component" value="Unassembled WGS sequence"/>
</dbReference>
<feature type="domain" description="NWD NACHT-NTPase N-terminal" evidence="4">
    <location>
        <begin position="116"/>
        <end position="319"/>
    </location>
</feature>
<accession>W6PZ92</accession>
<dbReference type="InterPro" id="IPR056884">
    <property type="entry name" value="NPHP3-like_N"/>
</dbReference>
<dbReference type="AlphaFoldDB" id="W6PZ92"/>
<dbReference type="Pfam" id="PF17100">
    <property type="entry name" value="NACHT_N"/>
    <property type="match status" value="1"/>
</dbReference>
<evidence type="ECO:0000259" key="5">
    <source>
        <dbReference type="Pfam" id="PF24883"/>
    </source>
</evidence>
<name>W6PZ92_PENRF</name>
<dbReference type="OrthoDB" id="163438at2759"/>
<sequence length="1168" mass="129055">MEDPDRKMGKSTKMTNKLAAKLAKWRKKEKPDRTRGGALVVSPTAESNTSEPSMVNYVQPSDGLTGNPDKLSKPALVTSNTMPVSSLFEPLSLETTDVQPENFIPGPSSSPTTEDTWARAYKLLQAREPELVKDYQTHLSLAQPENSEHINLSNPHSVERVIKQLLEVRDQKQWRVSLVGKEVKIREQAEKLVKFLLWAEPAVKKAVSTQPYAALAWAGVSLLLPLLTSSTTSNLAMLEGFDSIDHVQIYWDICEKTYLQSKDGEEYQALIQPLAKVYSFILEYQARAICHFSKAQVSRAWENMTGESNWGKIRLTIEQLSDNCRSYVSPLKLGEVRRHRDRQLLEIKESRVILDGILDVLKADTSRNQKNYKDQNERGFLQALASDYEDGKNYNPLRIPGTCDWFLQGDVLRNWRDNDRSSLLWISAGPGCGKSVLSRALIDENRLSTNISTSTVCYFFFKDGDERRVSATDALCALLHQLFTHDSTGTLIQNAMPSHKNHGPNLVQNFSELWRLFIQCVSSPEVGEIVCVLDALDECNDHSSRQLIRKLRELYSEPQVSSLTSKLKFLITGRPYDHLEASFQDFPDTTTCVRLDGDEKTAEISNDIDLVIDARLQNLAQNLLESDRQMISDQLKSMENRTYLWLHLTFDIIEHSRSEYGRLSDMKELFSGLPSKVSEAYEKILDRSGEKLQTENLLQIVLAASRPLSLDEANIALTMALRKGTFSSYDDLQKDSWPRDNFKGVVENLCGLFINVYDSKLFFIHQTARDFLINPPRSGKWKGRLSMQHSHANMALLCLSFLSFLDGQSSVEQIEAKFPLARYSAQHWMDHARPAETENEVQKSVMEFFLQENQAWGELFESIYYRRSYGRPHILATPLYYASSFGLQQTAQLLLAKGADVNAQIDNYGSALQAASDRGYIEIVELLLAHGAEINAQGGIYGNALEAASSGGHKEIMGLLLANGAGVNTQGSYGSALQAASVSGHTEIAELLLANGAETNTQGGFYGSVLQAASVNGHTEIAELLLANGADIRTQGGLYGGALQAASSNGHKEMVELLLANGAEIDVNAQGGLDGNALQAASANGHKEIVELLLAHGAEINTQGGFYGSALQAASACGHKEVVELLLAKGAEINAQGGLYGSSFQAASACGHKEVVELLLAKGAEINA</sequence>
<dbReference type="InterPro" id="IPR036770">
    <property type="entry name" value="Ankyrin_rpt-contain_sf"/>
</dbReference>
<proteinExistence type="predicted"/>
<dbReference type="EMBL" id="HG792015">
    <property type="protein sequence ID" value="CDM29340.1"/>
    <property type="molecule type" value="Genomic_DNA"/>
</dbReference>
<dbReference type="SUPFAM" id="SSF52540">
    <property type="entry name" value="P-loop containing nucleoside triphosphate hydrolases"/>
    <property type="match status" value="1"/>
</dbReference>
<feature type="repeat" description="ANK" evidence="2">
    <location>
        <begin position="1109"/>
        <end position="1138"/>
    </location>
</feature>
<dbReference type="Pfam" id="PF00023">
    <property type="entry name" value="Ank"/>
    <property type="match status" value="1"/>
</dbReference>
<keyword evidence="7" id="KW-1185">Reference proteome</keyword>
<feature type="repeat" description="ANK" evidence="2">
    <location>
        <begin position="972"/>
        <end position="1004"/>
    </location>
</feature>
<feature type="repeat" description="ANK" evidence="2">
    <location>
        <begin position="877"/>
        <end position="906"/>
    </location>
</feature>
<dbReference type="PROSITE" id="PS50088">
    <property type="entry name" value="ANK_REPEAT"/>
    <property type="match status" value="8"/>
</dbReference>
<organism evidence="6 7">
    <name type="scientific">Penicillium roqueforti (strain FM164)</name>
    <dbReference type="NCBI Taxonomy" id="1365484"/>
    <lineage>
        <taxon>Eukaryota</taxon>
        <taxon>Fungi</taxon>
        <taxon>Dikarya</taxon>
        <taxon>Ascomycota</taxon>
        <taxon>Pezizomycotina</taxon>
        <taxon>Eurotiomycetes</taxon>
        <taxon>Eurotiomycetidae</taxon>
        <taxon>Eurotiales</taxon>
        <taxon>Aspergillaceae</taxon>
        <taxon>Penicillium</taxon>
    </lineage>
</organism>
<dbReference type="PROSITE" id="PS50297">
    <property type="entry name" value="ANK_REP_REGION"/>
    <property type="match status" value="7"/>
</dbReference>
<evidence type="ECO:0000313" key="7">
    <source>
        <dbReference type="Proteomes" id="UP000030686"/>
    </source>
</evidence>
<dbReference type="PANTHER" id="PTHR10039">
    <property type="entry name" value="AMELOGENIN"/>
    <property type="match status" value="1"/>
</dbReference>
<evidence type="ECO:0000256" key="2">
    <source>
        <dbReference type="PROSITE-ProRule" id="PRU00023"/>
    </source>
</evidence>
<evidence type="ECO:0000259" key="4">
    <source>
        <dbReference type="Pfam" id="PF17100"/>
    </source>
</evidence>
<dbReference type="OMA" id="TISRTCF"/>
<protein>
    <submittedName>
        <fullName evidence="6">Ankyrin repeat-containing domain</fullName>
    </submittedName>
</protein>
<feature type="repeat" description="ANK" evidence="2">
    <location>
        <begin position="1042"/>
        <end position="1070"/>
    </location>
</feature>
<feature type="region of interest" description="Disordered" evidence="3">
    <location>
        <begin position="23"/>
        <end position="54"/>
    </location>
</feature>
<dbReference type="Gene3D" id="1.25.40.20">
    <property type="entry name" value="Ankyrin repeat-containing domain"/>
    <property type="match status" value="2"/>
</dbReference>
<evidence type="ECO:0000256" key="1">
    <source>
        <dbReference type="ARBA" id="ARBA00022737"/>
    </source>
</evidence>
<feature type="repeat" description="ANK" evidence="2">
    <location>
        <begin position="1073"/>
        <end position="1105"/>
    </location>
</feature>
<dbReference type="PANTHER" id="PTHR10039:SF17">
    <property type="entry name" value="FUNGAL STAND N-TERMINAL GOODBYE DOMAIN-CONTAINING PROTEIN-RELATED"/>
    <property type="match status" value="1"/>
</dbReference>
<dbReference type="SUPFAM" id="SSF48403">
    <property type="entry name" value="Ankyrin repeat"/>
    <property type="match status" value="1"/>
</dbReference>
<dbReference type="SMART" id="SM00248">
    <property type="entry name" value="ANK"/>
    <property type="match status" value="9"/>
</dbReference>
<keyword evidence="1" id="KW-0677">Repeat</keyword>
<dbReference type="InterPro" id="IPR027417">
    <property type="entry name" value="P-loop_NTPase"/>
</dbReference>
<keyword evidence="2" id="KW-0040">ANK repeat</keyword>
<dbReference type="Pfam" id="PF24883">
    <property type="entry name" value="NPHP3_N"/>
    <property type="match status" value="1"/>
</dbReference>
<reference evidence="6" key="1">
    <citation type="journal article" date="2014" name="Nat. Commun.">
        <title>Multiple recent horizontal transfers of a large genomic region in cheese making fungi.</title>
        <authorList>
            <person name="Cheeseman K."/>
            <person name="Ropars J."/>
            <person name="Renault P."/>
            <person name="Dupont J."/>
            <person name="Gouzy J."/>
            <person name="Branca A."/>
            <person name="Abraham A.L."/>
            <person name="Ceppi M."/>
            <person name="Conseiller E."/>
            <person name="Debuchy R."/>
            <person name="Malagnac F."/>
            <person name="Goarin A."/>
            <person name="Silar P."/>
            <person name="Lacoste S."/>
            <person name="Sallet E."/>
            <person name="Bensimon A."/>
            <person name="Giraud T."/>
            <person name="Brygoo Y."/>
        </authorList>
    </citation>
    <scope>NUCLEOTIDE SEQUENCE [LARGE SCALE GENOMIC DNA]</scope>
    <source>
        <strain evidence="6">FM164</strain>
    </source>
</reference>
<dbReference type="InterPro" id="IPR002110">
    <property type="entry name" value="Ankyrin_rpt"/>
</dbReference>
<feature type="domain" description="Nephrocystin 3-like N-terminal" evidence="5">
    <location>
        <begin position="401"/>
        <end position="574"/>
    </location>
</feature>
<dbReference type="Gene3D" id="3.40.50.300">
    <property type="entry name" value="P-loop containing nucleotide triphosphate hydrolases"/>
    <property type="match status" value="1"/>
</dbReference>
<feature type="repeat" description="ANK" evidence="2">
    <location>
        <begin position="907"/>
        <end position="939"/>
    </location>
</feature>